<gene>
    <name evidence="4" type="ORF">CIW82_13460</name>
</gene>
<evidence type="ECO:0000256" key="1">
    <source>
        <dbReference type="SAM" id="Coils"/>
    </source>
</evidence>
<evidence type="ECO:0000313" key="5">
    <source>
        <dbReference type="Proteomes" id="UP000220394"/>
    </source>
</evidence>
<evidence type="ECO:0000256" key="2">
    <source>
        <dbReference type="SAM" id="MobiDB-lite"/>
    </source>
</evidence>
<keyword evidence="1" id="KW-0175">Coiled coil</keyword>
<proteinExistence type="predicted"/>
<protein>
    <recommendedName>
        <fullName evidence="3">Anti-CBASS protein Acb1-like N-terminal domain-containing protein</fullName>
    </recommendedName>
</protein>
<evidence type="ECO:0000313" key="4">
    <source>
        <dbReference type="EMBL" id="ATJ91550.1"/>
    </source>
</evidence>
<reference evidence="4 5" key="1">
    <citation type="submission" date="2017-08" db="EMBL/GenBank/DDBJ databases">
        <title>Complete Genome Sequence of Acetobacter tropicalis Oregon-R-modENCODE STRAIN BDGP1, an acetic acid bacterium isolated from Drosophila melanogaster gut.</title>
        <authorList>
            <person name="Wan K.H."/>
            <person name="Yu C."/>
            <person name="Park S."/>
            <person name="Hammonds A.S."/>
            <person name="Booth B.W."/>
            <person name="Celniker S.E."/>
        </authorList>
    </citation>
    <scope>NUCLEOTIDE SEQUENCE [LARGE SCALE GENOMIC DNA]</scope>
    <source>
        <strain evidence="4 5">BDGP1</strain>
    </source>
</reference>
<organism evidence="4 5">
    <name type="scientific">Acetobacter tropicalis</name>
    <dbReference type="NCBI Taxonomy" id="104102"/>
    <lineage>
        <taxon>Bacteria</taxon>
        <taxon>Pseudomonadati</taxon>
        <taxon>Pseudomonadota</taxon>
        <taxon>Alphaproteobacteria</taxon>
        <taxon>Acetobacterales</taxon>
        <taxon>Acetobacteraceae</taxon>
        <taxon>Acetobacter</taxon>
    </lineage>
</organism>
<feature type="domain" description="Anti-CBASS protein Acb1-like N-terminal" evidence="3">
    <location>
        <begin position="107"/>
        <end position="450"/>
    </location>
</feature>
<sequence>MLQRLRTLFRRPVEADPPRVRVEPKVWEKAAKKPDWKALAEATARKIDTQDSLFKAYVPPKGVRGDNVTKLAMDSNIAGSAAMSAWLSGGIADGAYFLGYPRLSEMAQRAEYRNMVEILATESTREWIEFKGKNRADKKNRIDELEAEFKRLDVRGAMSAMVEQDGYYGIGLLYIDTGLNLNSQTLSTPLLLKPETVSKGSLKALRVVDPNWATPNQYGTTTPLSADFYKPTTWWVQGTNLHSSRLLRFVSRDVPDIIKPCYNFGGVALTQLAKPYVDNWLRTRQSVSDLVNAFSIVALSTDMATYAQDPEGLIGRVEAFNRFRSNRGTFVLDKDKETIQILNAALAGLDKLQAQSQEQMCSVAQTPLVKFTGITPSGLNASSDGEIRVFYDRVSAHQERFLRPNLTTIMHLCMLSLWGEIDPDIEFHFRPLWQLSEVEQATVDKTVADTRAVYETCGAVSNEELRQAAANDEKPMFPGVDLSGPAPPEPASSLPQFGGGNALEGADE</sequence>
<dbReference type="InterPro" id="IPR024459">
    <property type="entry name" value="Acb1-like_N"/>
</dbReference>
<dbReference type="Pfam" id="PF06381">
    <property type="entry name" value="Phage_portal_3"/>
    <property type="match status" value="1"/>
</dbReference>
<evidence type="ECO:0000259" key="3">
    <source>
        <dbReference type="Pfam" id="PF06381"/>
    </source>
</evidence>
<accession>A0A291PJ93</accession>
<name>A0A291PJ93_9PROT</name>
<dbReference type="KEGG" id="ato:CIW82_13460"/>
<dbReference type="Proteomes" id="UP000220394">
    <property type="component" value="Chromosome"/>
</dbReference>
<dbReference type="AlphaFoldDB" id="A0A291PJ93"/>
<feature type="coiled-coil region" evidence="1">
    <location>
        <begin position="128"/>
        <end position="155"/>
    </location>
</feature>
<feature type="region of interest" description="Disordered" evidence="2">
    <location>
        <begin position="468"/>
        <end position="508"/>
    </location>
</feature>
<dbReference type="EMBL" id="CP022699">
    <property type="protein sequence ID" value="ATJ91550.1"/>
    <property type="molecule type" value="Genomic_DNA"/>
</dbReference>